<reference evidence="2" key="1">
    <citation type="journal article" date="2024" name="Int. J. Syst. Evol. Microbiol.">
        <title>Pectobacterium araliae sp. nov., a pathogen causing bacterial soft rot of Japanese angelica tree in Japan.</title>
        <authorList>
            <person name="Sawada H."/>
            <person name="Someya N."/>
            <person name="Morohoshi T."/>
            <person name="Ono M."/>
            <person name="Satou M."/>
        </authorList>
    </citation>
    <scope>NUCLEOTIDE SEQUENCE [LARGE SCALE GENOMIC DNA]</scope>
    <source>
        <strain evidence="2">MAFF 302110</strain>
    </source>
</reference>
<dbReference type="KEGG" id="parl:PEC302110_21090"/>
<gene>
    <name evidence="1" type="ORF">PEC302110_21090</name>
</gene>
<keyword evidence="2" id="KW-1185">Reference proteome</keyword>
<proteinExistence type="predicted"/>
<sequence>MRQHTIQLLTITVAGDIITVNQGEVHGGEFTLPVTTNACIAENFNQLYHAIISGDAAIIVR</sequence>
<evidence type="ECO:0000313" key="1">
    <source>
        <dbReference type="EMBL" id="BES85012.1"/>
    </source>
</evidence>
<dbReference type="RefSeq" id="WP_261849569.1">
    <property type="nucleotide sequence ID" value="NZ_BRCR01000024.1"/>
</dbReference>
<dbReference type="EMBL" id="AP028908">
    <property type="protein sequence ID" value="BES85012.1"/>
    <property type="molecule type" value="Genomic_DNA"/>
</dbReference>
<dbReference type="Proteomes" id="UP001377830">
    <property type="component" value="Chromosome"/>
</dbReference>
<accession>A0AAN0KAM7</accession>
<protein>
    <submittedName>
        <fullName evidence="1">Uncharacterized protein</fullName>
    </submittedName>
</protein>
<name>A0AAN0KAM7_9GAMM</name>
<organism evidence="1 2">
    <name type="scientific">Pectobacterium araliae</name>
    <dbReference type="NCBI Taxonomy" id="3073862"/>
    <lineage>
        <taxon>Bacteria</taxon>
        <taxon>Pseudomonadati</taxon>
        <taxon>Pseudomonadota</taxon>
        <taxon>Gammaproteobacteria</taxon>
        <taxon>Enterobacterales</taxon>
        <taxon>Pectobacteriaceae</taxon>
        <taxon>Pectobacterium</taxon>
    </lineage>
</organism>
<dbReference type="AlphaFoldDB" id="A0AAN0KAM7"/>
<evidence type="ECO:0000313" key="2">
    <source>
        <dbReference type="Proteomes" id="UP001377830"/>
    </source>
</evidence>